<keyword evidence="3" id="KW-1185">Reference proteome</keyword>
<accession>A0A8C5A6A3</accession>
<dbReference type="CDD" id="cd19941">
    <property type="entry name" value="TIL"/>
    <property type="match status" value="1"/>
</dbReference>
<evidence type="ECO:0000313" key="3">
    <source>
        <dbReference type="Proteomes" id="UP000694546"/>
    </source>
</evidence>
<name>A0A8C5A6A3_GADMO</name>
<dbReference type="InterPro" id="IPR002919">
    <property type="entry name" value="TIL_dom"/>
</dbReference>
<sequence length="76" mass="8222">MQHPSFVSHLTSLYKCPPGAEYIECGPACIPSCEDPSTNCSGSCISGCFCKPGFVFKALKTFFSNCAPLKCILFFL</sequence>
<evidence type="ECO:0000259" key="1">
    <source>
        <dbReference type="Pfam" id="PF01826"/>
    </source>
</evidence>
<dbReference type="SUPFAM" id="SSF57567">
    <property type="entry name" value="Serine protease inhibitors"/>
    <property type="match status" value="1"/>
</dbReference>
<dbReference type="Ensembl" id="ENSGMOT00000060628.1">
    <property type="protein sequence ID" value="ENSGMOP00000027315.1"/>
    <property type="gene ID" value="ENSGMOG00000029696.1"/>
</dbReference>
<dbReference type="Pfam" id="PF01826">
    <property type="entry name" value="TIL"/>
    <property type="match status" value="1"/>
</dbReference>
<protein>
    <recommendedName>
        <fullName evidence="1">TIL domain-containing protein</fullName>
    </recommendedName>
</protein>
<dbReference type="GeneTree" id="ENSGT01120000273536"/>
<organism evidence="2 3">
    <name type="scientific">Gadus morhua</name>
    <name type="common">Atlantic cod</name>
    <dbReference type="NCBI Taxonomy" id="8049"/>
    <lineage>
        <taxon>Eukaryota</taxon>
        <taxon>Metazoa</taxon>
        <taxon>Chordata</taxon>
        <taxon>Craniata</taxon>
        <taxon>Vertebrata</taxon>
        <taxon>Euteleostomi</taxon>
        <taxon>Actinopterygii</taxon>
        <taxon>Neopterygii</taxon>
        <taxon>Teleostei</taxon>
        <taxon>Neoteleostei</taxon>
        <taxon>Acanthomorphata</taxon>
        <taxon>Zeiogadaria</taxon>
        <taxon>Gadariae</taxon>
        <taxon>Gadiformes</taxon>
        <taxon>Gadoidei</taxon>
        <taxon>Gadidae</taxon>
        <taxon>Gadus</taxon>
    </lineage>
</organism>
<dbReference type="InterPro" id="IPR036084">
    <property type="entry name" value="Ser_inhib-like_sf"/>
</dbReference>
<proteinExistence type="predicted"/>
<dbReference type="Gene3D" id="2.10.25.10">
    <property type="entry name" value="Laminin"/>
    <property type="match status" value="1"/>
</dbReference>
<dbReference type="Proteomes" id="UP000694546">
    <property type="component" value="Chromosome 17"/>
</dbReference>
<reference evidence="2" key="2">
    <citation type="submission" date="2025-09" db="UniProtKB">
        <authorList>
            <consortium name="Ensembl"/>
        </authorList>
    </citation>
    <scope>IDENTIFICATION</scope>
</reference>
<dbReference type="AlphaFoldDB" id="A0A8C5A6A3"/>
<feature type="domain" description="TIL" evidence="1">
    <location>
        <begin position="16"/>
        <end position="58"/>
    </location>
</feature>
<evidence type="ECO:0000313" key="2">
    <source>
        <dbReference type="Ensembl" id="ENSGMOP00000027315.1"/>
    </source>
</evidence>
<reference evidence="2" key="1">
    <citation type="submission" date="2025-08" db="UniProtKB">
        <authorList>
            <consortium name="Ensembl"/>
        </authorList>
    </citation>
    <scope>IDENTIFICATION</scope>
</reference>